<evidence type="ECO:0000313" key="2">
    <source>
        <dbReference type="Proteomes" id="UP000183987"/>
    </source>
</evidence>
<name>A0A1M5CWF6_LOKAT</name>
<dbReference type="EMBL" id="FQUE01000008">
    <property type="protein sequence ID" value="SHF59130.1"/>
    <property type="molecule type" value="Genomic_DNA"/>
</dbReference>
<accession>A0A1M5CWF6</accession>
<evidence type="ECO:0000313" key="1">
    <source>
        <dbReference type="EMBL" id="SHF59130.1"/>
    </source>
</evidence>
<gene>
    <name evidence="1" type="ORF">SAMN05444339_108131</name>
</gene>
<dbReference type="OrthoDB" id="9821963at2"/>
<keyword evidence="2" id="KW-1185">Reference proteome</keyword>
<dbReference type="RefSeq" id="WP_072858173.1">
    <property type="nucleotide sequence ID" value="NZ_FQUE01000008.1"/>
</dbReference>
<sequence>MALNIIAVPGRATFSADAEADFQPWTGIASDGNTLRFTRMRSAQRRSWCAIDDARQMRRLTQGLSFNGHFPTPGEVVITTNQIPSQAFGLTFDHPVRGVGLDVEPAPAAVVPGQAFKVRLEVTDTTTMDSEVVEKVGNIGGCVFIGATCDTDRIDRMVVRVSLMDAGGQESPVEFAVNRMELLTPIGNIV</sequence>
<reference evidence="2" key="1">
    <citation type="submission" date="2016-11" db="EMBL/GenBank/DDBJ databases">
        <authorList>
            <person name="Varghese N."/>
            <person name="Submissions S."/>
        </authorList>
    </citation>
    <scope>NUCLEOTIDE SEQUENCE [LARGE SCALE GENOMIC DNA]</scope>
    <source>
        <strain evidence="2">DSM 29326</strain>
    </source>
</reference>
<proteinExistence type="predicted"/>
<dbReference type="AlphaFoldDB" id="A0A1M5CWF6"/>
<protein>
    <submittedName>
        <fullName evidence="1">Uncharacterized protein</fullName>
    </submittedName>
</protein>
<dbReference type="STRING" id="366533.SAMN05444339_108131"/>
<organism evidence="1 2">
    <name type="scientific">Loktanella atrilutea</name>
    <dbReference type="NCBI Taxonomy" id="366533"/>
    <lineage>
        <taxon>Bacteria</taxon>
        <taxon>Pseudomonadati</taxon>
        <taxon>Pseudomonadota</taxon>
        <taxon>Alphaproteobacteria</taxon>
        <taxon>Rhodobacterales</taxon>
        <taxon>Roseobacteraceae</taxon>
        <taxon>Loktanella</taxon>
    </lineage>
</organism>
<dbReference type="Proteomes" id="UP000183987">
    <property type="component" value="Unassembled WGS sequence"/>
</dbReference>